<accession>A0AAW0B8S7</accession>
<sequence length="341" mass="36119">MSNSSPLPPSSSIPTSPPGFSPAPPPSTQPGTAVPTKKALSFEFSSTAVVSGLPSAQKAHVLLEFFNRYMTSGHPQSPIRPTDDLEKKARLAAGYEIATQYFRAQYREAQEAAENADRKKNEDHWSDDSSDEEDDFNPPPPVFWFGGHPYRPDQEDLSVKESAAVVVEKIDAHIAEDLASGTQEVKDAWVSAGLPPIFSFVAAGDEIAVAAGDIVDGEPIERAWAEAAPYLYSGPQMGDARTATASTTSPSTTSATTAASSALPTASTAASTSTSSATSTSSGTPTEHILRLVSIFGWRDVRCGCADGKHAPHTRKEVCAFPAHDGTLVVRTMTTEVIPLN</sequence>
<feature type="compositionally biased region" description="Basic and acidic residues" evidence="1">
    <location>
        <begin position="109"/>
        <end position="127"/>
    </location>
</feature>
<reference evidence="2 3" key="1">
    <citation type="journal article" date="2024" name="J Genomics">
        <title>Draft genome sequencing and assembly of Favolaschia claudopus CIRM-BRFM 2984 isolated from oak limbs.</title>
        <authorList>
            <person name="Navarro D."/>
            <person name="Drula E."/>
            <person name="Chaduli D."/>
            <person name="Cazenave R."/>
            <person name="Ahrendt S."/>
            <person name="Wang J."/>
            <person name="Lipzen A."/>
            <person name="Daum C."/>
            <person name="Barry K."/>
            <person name="Grigoriev I.V."/>
            <person name="Favel A."/>
            <person name="Rosso M.N."/>
            <person name="Martin F."/>
        </authorList>
    </citation>
    <scope>NUCLEOTIDE SEQUENCE [LARGE SCALE GENOMIC DNA]</scope>
    <source>
        <strain evidence="2 3">CIRM-BRFM 2984</strain>
    </source>
</reference>
<dbReference type="AlphaFoldDB" id="A0AAW0B8S7"/>
<feature type="compositionally biased region" description="Pro residues" evidence="1">
    <location>
        <begin position="1"/>
        <end position="28"/>
    </location>
</feature>
<evidence type="ECO:0000313" key="2">
    <source>
        <dbReference type="EMBL" id="KAK7022083.1"/>
    </source>
</evidence>
<evidence type="ECO:0000256" key="1">
    <source>
        <dbReference type="SAM" id="MobiDB-lite"/>
    </source>
</evidence>
<keyword evidence="3" id="KW-1185">Reference proteome</keyword>
<name>A0AAW0B8S7_9AGAR</name>
<feature type="region of interest" description="Disordered" evidence="1">
    <location>
        <begin position="238"/>
        <end position="284"/>
    </location>
</feature>
<gene>
    <name evidence="2" type="ORF">R3P38DRAFT_2780174</name>
</gene>
<comment type="caution">
    <text evidence="2">The sequence shown here is derived from an EMBL/GenBank/DDBJ whole genome shotgun (WGS) entry which is preliminary data.</text>
</comment>
<dbReference type="EMBL" id="JAWWNJ010000037">
    <property type="protein sequence ID" value="KAK7022083.1"/>
    <property type="molecule type" value="Genomic_DNA"/>
</dbReference>
<feature type="region of interest" description="Disordered" evidence="1">
    <location>
        <begin position="1"/>
        <end position="35"/>
    </location>
</feature>
<feature type="compositionally biased region" description="Low complexity" evidence="1">
    <location>
        <begin position="242"/>
        <end position="284"/>
    </location>
</feature>
<dbReference type="Proteomes" id="UP001362999">
    <property type="component" value="Unassembled WGS sequence"/>
</dbReference>
<proteinExistence type="predicted"/>
<organism evidence="2 3">
    <name type="scientific">Favolaschia claudopus</name>
    <dbReference type="NCBI Taxonomy" id="2862362"/>
    <lineage>
        <taxon>Eukaryota</taxon>
        <taxon>Fungi</taxon>
        <taxon>Dikarya</taxon>
        <taxon>Basidiomycota</taxon>
        <taxon>Agaricomycotina</taxon>
        <taxon>Agaricomycetes</taxon>
        <taxon>Agaricomycetidae</taxon>
        <taxon>Agaricales</taxon>
        <taxon>Marasmiineae</taxon>
        <taxon>Mycenaceae</taxon>
        <taxon>Favolaschia</taxon>
    </lineage>
</organism>
<feature type="region of interest" description="Disordered" evidence="1">
    <location>
        <begin position="109"/>
        <end position="145"/>
    </location>
</feature>
<protein>
    <submittedName>
        <fullName evidence="2">Uncharacterized protein</fullName>
    </submittedName>
</protein>
<evidence type="ECO:0000313" key="3">
    <source>
        <dbReference type="Proteomes" id="UP001362999"/>
    </source>
</evidence>